<dbReference type="AlphaFoldDB" id="A0A928ZVU2"/>
<dbReference type="Gene3D" id="2.40.50.140">
    <property type="entry name" value="Nucleic acid-binding proteins"/>
    <property type="match status" value="1"/>
</dbReference>
<dbReference type="GO" id="GO:0005737">
    <property type="term" value="C:cytoplasm"/>
    <property type="evidence" value="ECO:0007669"/>
    <property type="project" value="UniProtKB-SubCell"/>
</dbReference>
<dbReference type="Gene3D" id="3.40.50.300">
    <property type="entry name" value="P-loop containing nucleotide triphosphate hydrolases"/>
    <property type="match status" value="1"/>
</dbReference>
<feature type="binding site" evidence="3">
    <location>
        <begin position="127"/>
        <end position="130"/>
    </location>
    <ligand>
        <name>GTP</name>
        <dbReference type="ChEBI" id="CHEBI:37565"/>
    </ligand>
</feature>
<dbReference type="InterPro" id="IPR012340">
    <property type="entry name" value="NA-bd_OB-fold"/>
</dbReference>
<comment type="subunit">
    <text evidence="3">Monomer. Associates with 30S ribosomal subunit, binds 16S rRNA.</text>
</comment>
<dbReference type="PROSITE" id="PS50936">
    <property type="entry name" value="ENGC_GTPASE"/>
    <property type="match status" value="1"/>
</dbReference>
<dbReference type="GO" id="GO:0046872">
    <property type="term" value="F:metal ion binding"/>
    <property type="evidence" value="ECO:0007669"/>
    <property type="project" value="UniProtKB-KW"/>
</dbReference>
<evidence type="ECO:0000313" key="6">
    <source>
        <dbReference type="EMBL" id="MBE9068398.1"/>
    </source>
</evidence>
<feature type="binding site" evidence="3">
    <location>
        <position position="260"/>
    </location>
    <ligand>
        <name>Zn(2+)</name>
        <dbReference type="ChEBI" id="CHEBI:29105"/>
    </ligand>
</feature>
<dbReference type="GO" id="GO:0019843">
    <property type="term" value="F:rRNA binding"/>
    <property type="evidence" value="ECO:0007669"/>
    <property type="project" value="UniProtKB-KW"/>
</dbReference>
<feature type="binding site" evidence="3">
    <location>
        <position position="267"/>
    </location>
    <ligand>
        <name>Zn(2+)</name>
        <dbReference type="ChEBI" id="CHEBI:29105"/>
    </ligand>
</feature>
<reference evidence="6" key="1">
    <citation type="submission" date="2020-10" db="EMBL/GenBank/DDBJ databases">
        <authorList>
            <person name="Castelo-Branco R."/>
            <person name="Eusebio N."/>
            <person name="Adriana R."/>
            <person name="Vieira A."/>
            <person name="Brugerolle De Fraissinette N."/>
            <person name="Rezende De Castro R."/>
            <person name="Schneider M.P."/>
            <person name="Vasconcelos V."/>
            <person name="Leao P.N."/>
        </authorList>
    </citation>
    <scope>NUCLEOTIDE SEQUENCE</scope>
    <source>
        <strain evidence="6">LEGE 11479</strain>
    </source>
</reference>
<comment type="function">
    <text evidence="3">One of several proteins that assist in the late maturation steps of the functional core of the 30S ribosomal subunit. Helps release RbfA from mature subunits. May play a role in the assembly of ribosomal proteins into the subunit. Circularly permuted GTPase that catalyzes slow GTP hydrolysis, GTPase activity is stimulated by the 30S ribosomal subunit.</text>
</comment>
<dbReference type="InterPro" id="IPR004881">
    <property type="entry name" value="Ribosome_biogen_GTPase_RsgA"/>
</dbReference>
<evidence type="ECO:0000256" key="2">
    <source>
        <dbReference type="ARBA" id="ARBA00023134"/>
    </source>
</evidence>
<dbReference type="GO" id="GO:0042274">
    <property type="term" value="P:ribosomal small subunit biogenesis"/>
    <property type="evidence" value="ECO:0007669"/>
    <property type="project" value="UniProtKB-UniRule"/>
</dbReference>
<dbReference type="InterPro" id="IPR030378">
    <property type="entry name" value="G_CP_dom"/>
</dbReference>
<keyword evidence="3" id="KW-0699">rRNA-binding</keyword>
<dbReference type="PROSITE" id="PS51721">
    <property type="entry name" value="G_CP"/>
    <property type="match status" value="1"/>
</dbReference>
<gene>
    <name evidence="3 6" type="primary">rsgA</name>
    <name evidence="6" type="ORF">IQ260_17235</name>
</gene>
<dbReference type="CDD" id="cd01854">
    <property type="entry name" value="YjeQ_EngC"/>
    <property type="match status" value="1"/>
</dbReference>
<comment type="caution">
    <text evidence="6">The sequence shown here is derived from an EMBL/GenBank/DDBJ whole genome shotgun (WGS) entry which is preliminary data.</text>
</comment>
<comment type="similarity">
    <text evidence="3">Belongs to the TRAFAC class YlqF/YawG GTPase family. RsgA subfamily.</text>
</comment>
<comment type="subcellular location">
    <subcellularLocation>
        <location evidence="3">Cytoplasm</location>
    </subcellularLocation>
</comment>
<evidence type="ECO:0000259" key="4">
    <source>
        <dbReference type="PROSITE" id="PS50936"/>
    </source>
</evidence>
<protein>
    <recommendedName>
        <fullName evidence="3">Small ribosomal subunit biogenesis GTPase RsgA</fullName>
        <ecNumber evidence="3">3.6.1.-</ecNumber>
    </recommendedName>
</protein>
<dbReference type="Proteomes" id="UP000615026">
    <property type="component" value="Unassembled WGS sequence"/>
</dbReference>
<keyword evidence="3" id="KW-0479">Metal-binding</keyword>
<sequence>MKAAKSLSSMLGTVVACQANYYQVRLCVDGDEPLYFLCTRRARLKKLGRQVVVGDRVIVEELDWHDRRGAIATIQPRTNLLDRPPVSNVDQILLIFALAEPQLDPIQLSRFLVKAESTGIPVNLCLNKRDLLSEAELDQWQTRLRSWGYKPTFISVRKDKKLPPTLMHTLSQRVSVVAGPSGVGKSSLLNRLVPDVEARTNAVSGKLGRGRHTTRHVELFDLPSGGLLADTPGFNQPDVTCDVETLMGCFPEIRQLGGQCQFNNCVHRDEPGCSIRGDWERYAHYLSLLDEVLHHQQQQEHRPDEEAVEKVKIGSDGQVLHEPKLEAKKYRRKSRRQKHQDLQDMCYDVMGADSIDDIDDAVLEEYGF</sequence>
<feature type="binding site" evidence="3">
    <location>
        <begin position="179"/>
        <end position="187"/>
    </location>
    <ligand>
        <name>GTP</name>
        <dbReference type="ChEBI" id="CHEBI:37565"/>
    </ligand>
</feature>
<keyword evidence="7" id="KW-1185">Reference proteome</keyword>
<dbReference type="InterPro" id="IPR027417">
    <property type="entry name" value="P-loop_NTPase"/>
</dbReference>
<keyword evidence="1 3" id="KW-0547">Nucleotide-binding</keyword>
<evidence type="ECO:0000256" key="1">
    <source>
        <dbReference type="ARBA" id="ARBA00022741"/>
    </source>
</evidence>
<evidence type="ECO:0000313" key="7">
    <source>
        <dbReference type="Proteomes" id="UP000615026"/>
    </source>
</evidence>
<dbReference type="Pfam" id="PF03193">
    <property type="entry name" value="RsgA_GTPase"/>
    <property type="match status" value="1"/>
</dbReference>
<keyword evidence="2 3" id="KW-0342">GTP-binding</keyword>
<dbReference type="PANTHER" id="PTHR32120">
    <property type="entry name" value="SMALL RIBOSOMAL SUBUNIT BIOGENESIS GTPASE RSGA"/>
    <property type="match status" value="1"/>
</dbReference>
<dbReference type="GO" id="GO:0003924">
    <property type="term" value="F:GTPase activity"/>
    <property type="evidence" value="ECO:0007669"/>
    <property type="project" value="UniProtKB-UniRule"/>
</dbReference>
<name>A0A928ZVU2_LEPEC</name>
<keyword evidence="3" id="KW-0694">RNA-binding</keyword>
<dbReference type="SUPFAM" id="SSF52540">
    <property type="entry name" value="P-loop containing nucleoside triphosphate hydrolases"/>
    <property type="match status" value="1"/>
</dbReference>
<keyword evidence="3" id="KW-0690">Ribosome biogenesis</keyword>
<keyword evidence="3" id="KW-0862">Zinc</keyword>
<feature type="domain" description="CP-type G" evidence="5">
    <location>
        <begin position="78"/>
        <end position="237"/>
    </location>
</feature>
<dbReference type="EMBL" id="JADEXP010000166">
    <property type="protein sequence ID" value="MBE9068398.1"/>
    <property type="molecule type" value="Genomic_DNA"/>
</dbReference>
<dbReference type="GO" id="GO:0005525">
    <property type="term" value="F:GTP binding"/>
    <property type="evidence" value="ECO:0007669"/>
    <property type="project" value="UniProtKB-UniRule"/>
</dbReference>
<evidence type="ECO:0000256" key="3">
    <source>
        <dbReference type="HAMAP-Rule" id="MF_01820"/>
    </source>
</evidence>
<keyword evidence="3" id="KW-0378">Hydrolase</keyword>
<dbReference type="PROSITE" id="PS51257">
    <property type="entry name" value="PROKAR_LIPOPROTEIN"/>
    <property type="match status" value="1"/>
</dbReference>
<dbReference type="Gene3D" id="1.10.40.50">
    <property type="entry name" value="Probable gtpase engc, domain 3"/>
    <property type="match status" value="1"/>
</dbReference>
<feature type="binding site" evidence="3">
    <location>
        <position position="265"/>
    </location>
    <ligand>
        <name>Zn(2+)</name>
        <dbReference type="ChEBI" id="CHEBI:29105"/>
    </ligand>
</feature>
<proteinExistence type="inferred from homology"/>
<evidence type="ECO:0000259" key="5">
    <source>
        <dbReference type="PROSITE" id="PS51721"/>
    </source>
</evidence>
<dbReference type="EC" id="3.6.1.-" evidence="3"/>
<dbReference type="NCBIfam" id="NF008932">
    <property type="entry name" value="PRK12289.1"/>
    <property type="match status" value="1"/>
</dbReference>
<comment type="cofactor">
    <cofactor evidence="3">
        <name>Zn(2+)</name>
        <dbReference type="ChEBI" id="CHEBI:29105"/>
    </cofactor>
    <text evidence="3">Binds 1 zinc ion per subunit.</text>
</comment>
<dbReference type="InterPro" id="IPR010914">
    <property type="entry name" value="RsgA_GTPase_dom"/>
</dbReference>
<keyword evidence="3" id="KW-0963">Cytoplasm</keyword>
<dbReference type="HAMAP" id="MF_01820">
    <property type="entry name" value="GTPase_RsgA"/>
    <property type="match status" value="1"/>
</dbReference>
<dbReference type="PANTHER" id="PTHR32120:SF11">
    <property type="entry name" value="SMALL RIBOSOMAL SUBUNIT BIOGENESIS GTPASE RSGA 1, MITOCHONDRIAL-RELATED"/>
    <property type="match status" value="1"/>
</dbReference>
<organism evidence="6 7">
    <name type="scientific">Leptolyngbya cf. ectocarpi LEGE 11479</name>
    <dbReference type="NCBI Taxonomy" id="1828722"/>
    <lineage>
        <taxon>Bacteria</taxon>
        <taxon>Bacillati</taxon>
        <taxon>Cyanobacteriota</taxon>
        <taxon>Cyanophyceae</taxon>
        <taxon>Leptolyngbyales</taxon>
        <taxon>Leptolyngbyaceae</taxon>
        <taxon>Leptolyngbya group</taxon>
        <taxon>Leptolyngbya</taxon>
    </lineage>
</organism>
<dbReference type="SUPFAM" id="SSF50249">
    <property type="entry name" value="Nucleic acid-binding proteins"/>
    <property type="match status" value="1"/>
</dbReference>
<feature type="domain" description="EngC GTPase" evidence="4">
    <location>
        <begin position="87"/>
        <end position="235"/>
    </location>
</feature>
<feature type="binding site" evidence="3">
    <location>
        <position position="273"/>
    </location>
    <ligand>
        <name>Zn(2+)</name>
        <dbReference type="ChEBI" id="CHEBI:29105"/>
    </ligand>
</feature>
<dbReference type="NCBIfam" id="TIGR00157">
    <property type="entry name" value="ribosome small subunit-dependent GTPase A"/>
    <property type="match status" value="1"/>
</dbReference>
<accession>A0A928ZVU2</accession>